<sequence length="449" mass="49654">MVLGVLSQFIRSIDAQESLYPTTTVIGSDTYTPPIGQPTIPIPTPGQPTPEFSTEQSTPGFPTEPTQPVGQTTQPIVQSTISTTFESYEISISISSTPSIFSEIIPSGSTSLYQGISTTSSIPLTSSDPSLITSTTSENAGELSPSSCVDSINYYCDINTSFCVEKQDDNSSCSADYICRTNSTCENFICIPLFSKGSILGLLIILGIVFLAHRFLVKRKSEIENRKNTRNFYSIDEPEPEKTIYPFVARSNSFSNVNSPSNPSNISESPVYRSGAINNYQDLTRVPAVNIPTLDTINENVYMSDNIRNPPTIFLSQDTIFSQIPGKNALRDSKDSNSSSESSNTKTSWTCSLYSTFSTDSFQLENNRTSSIHLTESMKNALMEARSKEKNGKYEKNEIIESREKKNENITTTIHNEEMNDQEQLERSSSLRSVIKLNAPIFNNLSKRQ</sequence>
<dbReference type="EMBL" id="CAJVPK010000515">
    <property type="protein sequence ID" value="CAG8520651.1"/>
    <property type="molecule type" value="Genomic_DNA"/>
</dbReference>
<feature type="compositionally biased region" description="Low complexity" evidence="1">
    <location>
        <begin position="336"/>
        <end position="347"/>
    </location>
</feature>
<comment type="caution">
    <text evidence="3">The sequence shown here is derived from an EMBL/GenBank/DDBJ whole genome shotgun (WGS) entry which is preliminary data.</text>
</comment>
<organism evidence="3 4">
    <name type="scientific">Diversispora eburnea</name>
    <dbReference type="NCBI Taxonomy" id="1213867"/>
    <lineage>
        <taxon>Eukaryota</taxon>
        <taxon>Fungi</taxon>
        <taxon>Fungi incertae sedis</taxon>
        <taxon>Mucoromycota</taxon>
        <taxon>Glomeromycotina</taxon>
        <taxon>Glomeromycetes</taxon>
        <taxon>Diversisporales</taxon>
        <taxon>Diversisporaceae</taxon>
        <taxon>Diversispora</taxon>
    </lineage>
</organism>
<name>A0A9N9A7N0_9GLOM</name>
<keyword evidence="2" id="KW-0472">Membrane</keyword>
<evidence type="ECO:0000256" key="2">
    <source>
        <dbReference type="SAM" id="Phobius"/>
    </source>
</evidence>
<protein>
    <submittedName>
        <fullName evidence="3">1684_t:CDS:1</fullName>
    </submittedName>
</protein>
<keyword evidence="2" id="KW-0812">Transmembrane</keyword>
<proteinExistence type="predicted"/>
<keyword evidence="2" id="KW-1133">Transmembrane helix</keyword>
<feature type="region of interest" description="Disordered" evidence="1">
    <location>
        <begin position="45"/>
        <end position="72"/>
    </location>
</feature>
<evidence type="ECO:0000313" key="4">
    <source>
        <dbReference type="Proteomes" id="UP000789706"/>
    </source>
</evidence>
<reference evidence="3" key="1">
    <citation type="submission" date="2021-06" db="EMBL/GenBank/DDBJ databases">
        <authorList>
            <person name="Kallberg Y."/>
            <person name="Tangrot J."/>
            <person name="Rosling A."/>
        </authorList>
    </citation>
    <scope>NUCLEOTIDE SEQUENCE</scope>
    <source>
        <strain evidence="3">AZ414A</strain>
    </source>
</reference>
<feature type="region of interest" description="Disordered" evidence="1">
    <location>
        <begin position="327"/>
        <end position="347"/>
    </location>
</feature>
<evidence type="ECO:0000313" key="3">
    <source>
        <dbReference type="EMBL" id="CAG8520651.1"/>
    </source>
</evidence>
<feature type="transmembrane region" description="Helical" evidence="2">
    <location>
        <begin position="199"/>
        <end position="217"/>
    </location>
</feature>
<feature type="compositionally biased region" description="Polar residues" evidence="1">
    <location>
        <begin position="51"/>
        <end position="72"/>
    </location>
</feature>
<keyword evidence="4" id="KW-1185">Reference proteome</keyword>
<dbReference type="Proteomes" id="UP000789706">
    <property type="component" value="Unassembled WGS sequence"/>
</dbReference>
<dbReference type="AlphaFoldDB" id="A0A9N9A7N0"/>
<accession>A0A9N9A7N0</accession>
<gene>
    <name evidence="3" type="ORF">DEBURN_LOCUS5643</name>
</gene>
<evidence type="ECO:0000256" key="1">
    <source>
        <dbReference type="SAM" id="MobiDB-lite"/>
    </source>
</evidence>